<dbReference type="RefSeq" id="WP_055213478.1">
    <property type="nucleotide sequence ID" value="NZ_CP061202.1"/>
</dbReference>
<reference evidence="1 2" key="1">
    <citation type="submission" date="2016-10" db="EMBL/GenBank/DDBJ databases">
        <authorList>
            <person name="de Groot N.N."/>
        </authorList>
    </citation>
    <scope>NUCLEOTIDE SEQUENCE [LARGE SCALE GENOMIC DNA]</scope>
    <source>
        <strain evidence="2">DSM 938 / 37b4</strain>
    </source>
</reference>
<sequence length="123" mass="13685">MQLYDYKVVPAPVRGEKDRGLKTGAERFAHALGELMNELAREGWEYWRAETLPAEERAGLASKVTVMHHLLVFRRALATAEPGEGETEDETGLTFSTERRGRLTAFAPEGRAPRLGPAADETF</sequence>
<name>A0A0Q0UDL1_RHOCA</name>
<accession>A0A0Q0UDL1</accession>
<evidence type="ECO:0000313" key="1">
    <source>
        <dbReference type="EMBL" id="SDF13555.1"/>
    </source>
</evidence>
<dbReference type="Proteomes" id="UP000183812">
    <property type="component" value="Unassembled WGS sequence"/>
</dbReference>
<organism evidence="1 2">
    <name type="scientific">Rhodobacter capsulatus</name>
    <name type="common">Rhodopseudomonas capsulata</name>
    <dbReference type="NCBI Taxonomy" id="1061"/>
    <lineage>
        <taxon>Bacteria</taxon>
        <taxon>Pseudomonadati</taxon>
        <taxon>Pseudomonadota</taxon>
        <taxon>Alphaproteobacteria</taxon>
        <taxon>Rhodobacterales</taxon>
        <taxon>Rhodobacter group</taxon>
        <taxon>Rhodobacter</taxon>
    </lineage>
</organism>
<dbReference type="OrthoDB" id="7658888at2"/>
<dbReference type="AlphaFoldDB" id="A0A0Q0UDL1"/>
<evidence type="ECO:0008006" key="3">
    <source>
        <dbReference type="Google" id="ProtNLM"/>
    </source>
</evidence>
<gene>
    <name evidence="1" type="ORF">SAMN04244550_01728</name>
</gene>
<protein>
    <recommendedName>
        <fullName evidence="3">DUF4177 domain-containing protein</fullName>
    </recommendedName>
</protein>
<proteinExistence type="predicted"/>
<evidence type="ECO:0000313" key="2">
    <source>
        <dbReference type="Proteomes" id="UP000183812"/>
    </source>
</evidence>
<dbReference type="EMBL" id="FNAY01000007">
    <property type="protein sequence ID" value="SDF13555.1"/>
    <property type="molecule type" value="Genomic_DNA"/>
</dbReference>